<keyword evidence="6" id="KW-0732">Signal</keyword>
<evidence type="ECO:0000256" key="2">
    <source>
        <dbReference type="ARBA" id="ARBA00022723"/>
    </source>
</evidence>
<dbReference type="Proteomes" id="UP001146336">
    <property type="component" value="Unassembled WGS sequence"/>
</dbReference>
<comment type="caution">
    <text evidence="8">The sequence shown here is derived from an EMBL/GenBank/DDBJ whole genome shotgun (WGS) entry which is preliminary data.</text>
</comment>
<keyword evidence="2" id="KW-0479">Metal-binding</keyword>
<protein>
    <submittedName>
        <fullName evidence="8">Matrixin family metalloprotease</fullName>
        <ecNumber evidence="8">3.4.24.-</ecNumber>
    </submittedName>
</protein>
<dbReference type="EC" id="3.4.24.-" evidence="8"/>
<feature type="region of interest" description="Disordered" evidence="5">
    <location>
        <begin position="167"/>
        <end position="245"/>
    </location>
</feature>
<dbReference type="SUPFAM" id="SSF55486">
    <property type="entry name" value="Metalloproteases ('zincins'), catalytic domain"/>
    <property type="match status" value="1"/>
</dbReference>
<evidence type="ECO:0000256" key="6">
    <source>
        <dbReference type="SAM" id="SignalP"/>
    </source>
</evidence>
<evidence type="ECO:0000256" key="3">
    <source>
        <dbReference type="ARBA" id="ARBA00022801"/>
    </source>
</evidence>
<name>A0ABT6D5Z5_9LACO</name>
<dbReference type="InterPro" id="IPR006026">
    <property type="entry name" value="Peptidase_Metallo"/>
</dbReference>
<reference evidence="8" key="1">
    <citation type="submission" date="2023-03" db="EMBL/GenBank/DDBJ databases">
        <title>Comparative genomics of Weissella fermenti BK2, and weissella type species.</title>
        <authorList>
            <person name="Lee J.K."/>
            <person name="Baek J.H."/>
            <person name="Kim J.M."/>
            <person name="Choi D.G."/>
            <person name="Jeon C.O."/>
        </authorList>
    </citation>
    <scope>NUCLEOTIDE SEQUENCE</scope>
    <source>
        <strain evidence="8">BK2</strain>
    </source>
</reference>
<feature type="domain" description="Peptidase metallopeptidase" evidence="7">
    <location>
        <begin position="24"/>
        <end position="171"/>
    </location>
</feature>
<dbReference type="Pfam" id="PF00413">
    <property type="entry name" value="Peptidase_M10"/>
    <property type="match status" value="1"/>
</dbReference>
<dbReference type="SMART" id="SM00235">
    <property type="entry name" value="ZnMc"/>
    <property type="match status" value="1"/>
</dbReference>
<keyword evidence="3 8" id="KW-0378">Hydrolase</keyword>
<accession>A0ABT6D5Z5</accession>
<keyword evidence="8" id="KW-0482">Metalloprotease</keyword>
<keyword evidence="9" id="KW-1185">Reference proteome</keyword>
<dbReference type="GO" id="GO:0008237">
    <property type="term" value="F:metallopeptidase activity"/>
    <property type="evidence" value="ECO:0007669"/>
    <property type="project" value="UniProtKB-KW"/>
</dbReference>
<proteinExistence type="predicted"/>
<feature type="compositionally biased region" description="Low complexity" evidence="5">
    <location>
        <begin position="176"/>
        <end position="217"/>
    </location>
</feature>
<evidence type="ECO:0000256" key="5">
    <source>
        <dbReference type="SAM" id="MobiDB-lite"/>
    </source>
</evidence>
<feature type="compositionally biased region" description="Polar residues" evidence="5">
    <location>
        <begin position="225"/>
        <end position="240"/>
    </location>
</feature>
<dbReference type="Gene3D" id="3.40.390.10">
    <property type="entry name" value="Collagenase (Catalytic Domain)"/>
    <property type="match status" value="1"/>
</dbReference>
<dbReference type="InterPro" id="IPR024079">
    <property type="entry name" value="MetalloPept_cat_dom_sf"/>
</dbReference>
<evidence type="ECO:0000313" key="9">
    <source>
        <dbReference type="Proteomes" id="UP001146336"/>
    </source>
</evidence>
<feature type="signal peptide" evidence="6">
    <location>
        <begin position="1"/>
        <end position="25"/>
    </location>
</feature>
<dbReference type="RefSeq" id="WP_206767450.1">
    <property type="nucleotide sequence ID" value="NZ_JAOZFC020000003.1"/>
</dbReference>
<evidence type="ECO:0000256" key="1">
    <source>
        <dbReference type="ARBA" id="ARBA00022670"/>
    </source>
</evidence>
<keyword evidence="4" id="KW-0862">Zinc</keyword>
<organism evidence="8 9">
    <name type="scientific">Weissella fermenti</name>
    <dbReference type="NCBI Taxonomy" id="2987699"/>
    <lineage>
        <taxon>Bacteria</taxon>
        <taxon>Bacillati</taxon>
        <taxon>Bacillota</taxon>
        <taxon>Bacilli</taxon>
        <taxon>Lactobacillales</taxon>
        <taxon>Lactobacillaceae</taxon>
        <taxon>Weissella</taxon>
    </lineage>
</organism>
<evidence type="ECO:0000259" key="7">
    <source>
        <dbReference type="SMART" id="SM00235"/>
    </source>
</evidence>
<feature type="chain" id="PRO_5045289340" evidence="6">
    <location>
        <begin position="26"/>
        <end position="286"/>
    </location>
</feature>
<evidence type="ECO:0000313" key="8">
    <source>
        <dbReference type="EMBL" id="MDF9300541.1"/>
    </source>
</evidence>
<keyword evidence="1" id="KW-0645">Protease</keyword>
<dbReference type="InterPro" id="IPR001818">
    <property type="entry name" value="Pept_M10_metallopeptidase"/>
</dbReference>
<sequence>MNFSKGLLGVAVTAALLADTPSAHAVTWATSNLNSSNMVVAYSPDYPNQVANAAAYWNNLAGTTVVGVTTDPSAASVTIKDVPVPDGDNTPNLALTFAPTGETDIYQQRITEQGSDLQTVITHELGHSLGLDHDPASTLMAPSNGRLGGQAHDYQALKADLASHGREIDNPAFDGQQTSQAASPAAPASSAASASSEASTASSASETSSQTTTSQTARGTRDEASTQAKQLATVETTPDQPETLDAKVSTIAHNTTKRIVEGAMVVVGAVAGLFTAMARYSRTHID</sequence>
<gene>
    <name evidence="8" type="ORF">OIT47_009705</name>
</gene>
<evidence type="ECO:0000256" key="4">
    <source>
        <dbReference type="ARBA" id="ARBA00022833"/>
    </source>
</evidence>
<dbReference type="EMBL" id="JAOZFC020000003">
    <property type="protein sequence ID" value="MDF9300541.1"/>
    <property type="molecule type" value="Genomic_DNA"/>
</dbReference>